<reference evidence="2" key="2">
    <citation type="journal article" date="2021" name="PeerJ">
        <title>Extensive microbial diversity within the chicken gut microbiome revealed by metagenomics and culture.</title>
        <authorList>
            <person name="Gilroy R."/>
            <person name="Ravi A."/>
            <person name="Getino M."/>
            <person name="Pursley I."/>
            <person name="Horton D.L."/>
            <person name="Alikhan N.F."/>
            <person name="Baker D."/>
            <person name="Gharbi K."/>
            <person name="Hall N."/>
            <person name="Watson M."/>
            <person name="Adriaenssens E.M."/>
            <person name="Foster-Nyarko E."/>
            <person name="Jarju S."/>
            <person name="Secka A."/>
            <person name="Antonio M."/>
            <person name="Oren A."/>
            <person name="Chaudhuri R.R."/>
            <person name="La Ragione R."/>
            <person name="Hildebrand F."/>
            <person name="Pallen M.J."/>
        </authorList>
    </citation>
    <scope>NUCLEOTIDE SEQUENCE</scope>
    <source>
        <strain evidence="2">7293</strain>
    </source>
</reference>
<proteinExistence type="predicted"/>
<dbReference type="Proteomes" id="UP000823615">
    <property type="component" value="Unassembled WGS sequence"/>
</dbReference>
<accession>A0A9D9DYR2</accession>
<protein>
    <submittedName>
        <fullName evidence="2">Transposase</fullName>
    </submittedName>
</protein>
<dbReference type="InterPro" id="IPR002560">
    <property type="entry name" value="Transposase_DDE"/>
</dbReference>
<feature type="non-terminal residue" evidence="2">
    <location>
        <position position="1"/>
    </location>
</feature>
<evidence type="ECO:0000313" key="3">
    <source>
        <dbReference type="Proteomes" id="UP000823615"/>
    </source>
</evidence>
<comment type="caution">
    <text evidence="2">The sequence shown here is derived from an EMBL/GenBank/DDBJ whole genome shotgun (WGS) entry which is preliminary data.</text>
</comment>
<dbReference type="EMBL" id="JADIMT010000063">
    <property type="protein sequence ID" value="MBO8436337.1"/>
    <property type="molecule type" value="Genomic_DNA"/>
</dbReference>
<sequence length="55" mass="6510">HAKFPISSGRVEGINNMIKTIRRKAYGFRDTEYFFLKIKFASLRGPYVYKSHKKL</sequence>
<organism evidence="2 3">
    <name type="scientific">Candidatus Ornithospirochaeta stercoripullorum</name>
    <dbReference type="NCBI Taxonomy" id="2840899"/>
    <lineage>
        <taxon>Bacteria</taxon>
        <taxon>Pseudomonadati</taxon>
        <taxon>Spirochaetota</taxon>
        <taxon>Spirochaetia</taxon>
        <taxon>Spirochaetales</taxon>
        <taxon>Spirochaetaceae</taxon>
        <taxon>Spirochaetaceae incertae sedis</taxon>
        <taxon>Candidatus Ornithospirochaeta</taxon>
    </lineage>
</organism>
<reference evidence="2" key="1">
    <citation type="submission" date="2020-10" db="EMBL/GenBank/DDBJ databases">
        <authorList>
            <person name="Gilroy R."/>
        </authorList>
    </citation>
    <scope>NUCLEOTIDE SEQUENCE</scope>
    <source>
        <strain evidence="2">7293</strain>
    </source>
</reference>
<dbReference type="Pfam" id="PF01610">
    <property type="entry name" value="DDE_Tnp_ISL3"/>
    <property type="match status" value="1"/>
</dbReference>
<dbReference type="AlphaFoldDB" id="A0A9D9DYR2"/>
<name>A0A9D9DYR2_9SPIO</name>
<evidence type="ECO:0000259" key="1">
    <source>
        <dbReference type="Pfam" id="PF01610"/>
    </source>
</evidence>
<evidence type="ECO:0000313" key="2">
    <source>
        <dbReference type="EMBL" id="MBO8436337.1"/>
    </source>
</evidence>
<gene>
    <name evidence="2" type="ORF">IAA97_05110</name>
</gene>
<feature type="domain" description="Transposase IS204/IS1001/IS1096/IS1165 DDE" evidence="1">
    <location>
        <begin position="4"/>
        <end position="38"/>
    </location>
</feature>